<reference evidence="1" key="1">
    <citation type="submission" date="2023-07" db="EMBL/GenBank/DDBJ databases">
        <authorList>
            <consortium name="AG Swart"/>
            <person name="Singh M."/>
            <person name="Singh A."/>
            <person name="Seah K."/>
            <person name="Emmerich C."/>
        </authorList>
    </citation>
    <scope>NUCLEOTIDE SEQUENCE</scope>
    <source>
        <strain evidence="1">DP1</strain>
    </source>
</reference>
<dbReference type="Proteomes" id="UP001295684">
    <property type="component" value="Unassembled WGS sequence"/>
</dbReference>
<evidence type="ECO:0000313" key="1">
    <source>
        <dbReference type="EMBL" id="CAI2384667.1"/>
    </source>
</evidence>
<protein>
    <submittedName>
        <fullName evidence="1">Uncharacterized protein</fullName>
    </submittedName>
</protein>
<name>A0AAD2D8B7_EUPCR</name>
<keyword evidence="2" id="KW-1185">Reference proteome</keyword>
<gene>
    <name evidence="1" type="ORF">ECRASSUSDP1_LOCUS26201</name>
</gene>
<comment type="caution">
    <text evidence="1">The sequence shown here is derived from an EMBL/GenBank/DDBJ whole genome shotgun (WGS) entry which is preliminary data.</text>
</comment>
<accession>A0AAD2D8B7</accession>
<dbReference type="AlphaFoldDB" id="A0AAD2D8B7"/>
<evidence type="ECO:0000313" key="2">
    <source>
        <dbReference type="Proteomes" id="UP001295684"/>
    </source>
</evidence>
<dbReference type="EMBL" id="CAMPGE010027003">
    <property type="protein sequence ID" value="CAI2384667.1"/>
    <property type="molecule type" value="Genomic_DNA"/>
</dbReference>
<proteinExistence type="predicted"/>
<organism evidence="1 2">
    <name type="scientific">Euplotes crassus</name>
    <dbReference type="NCBI Taxonomy" id="5936"/>
    <lineage>
        <taxon>Eukaryota</taxon>
        <taxon>Sar</taxon>
        <taxon>Alveolata</taxon>
        <taxon>Ciliophora</taxon>
        <taxon>Intramacronucleata</taxon>
        <taxon>Spirotrichea</taxon>
        <taxon>Hypotrichia</taxon>
        <taxon>Euplotida</taxon>
        <taxon>Euplotidae</taxon>
        <taxon>Moneuplotes</taxon>
    </lineage>
</organism>
<sequence>MISLVSFLTLILKNSRWKCLTSYKLVACSAYKEPDSSILVCYSKNSTAFKRTSRESSGREHPHPLKFHCYNHL</sequence>